<protein>
    <recommendedName>
        <fullName evidence="4">PurM-like N-terminal domain-containing protein</fullName>
    </recommendedName>
</protein>
<dbReference type="InterPro" id="IPR036921">
    <property type="entry name" value="PurM-like_N_sf"/>
</dbReference>
<dbReference type="SUPFAM" id="SSF56042">
    <property type="entry name" value="PurM C-terminal domain-like"/>
    <property type="match status" value="1"/>
</dbReference>
<dbReference type="PANTHER" id="PTHR30270">
    <property type="entry name" value="THIAMINE-MONOPHOSPHATE KINASE"/>
    <property type="match status" value="1"/>
</dbReference>
<sequence length="316" mass="34500">VKEADIIDALKLSIDQSHPDVVLPIGDDGSIINLEDNQQLVTVTDAITVDIHYPAGIEAKAIGHRCLAVNLSDMAAMGGVARWANLVFSMPSIDPNWVKGFIDGFSEIANHNDVHLTGGDTVRGPEFFTVSLQGYIESNQYISRSGAKVGDLIYVSGSLGSAAYGLELIKQNNSALRNDFTDAFLYPKPRNNEGFLIAKYASAMIDVSDGFFIDLQKISSQKGLGFKVDVSKLPVDANLIKELTENKAIEYALSGGDDYELCFTIPDQVKRQFCDELSSASNLAFTCVGEITESNQVLTKGNEIYDLPKEIFEHFE</sequence>
<evidence type="ECO:0000313" key="3">
    <source>
        <dbReference type="EMBL" id="SUZ52904.1"/>
    </source>
</evidence>
<dbReference type="InterPro" id="IPR006283">
    <property type="entry name" value="ThiL-like"/>
</dbReference>
<dbReference type="GO" id="GO:0009030">
    <property type="term" value="F:thiamine-phosphate kinase activity"/>
    <property type="evidence" value="ECO:0007669"/>
    <property type="project" value="InterPro"/>
</dbReference>
<dbReference type="GO" id="GO:0009228">
    <property type="term" value="P:thiamine biosynthetic process"/>
    <property type="evidence" value="ECO:0007669"/>
    <property type="project" value="InterPro"/>
</dbReference>
<dbReference type="PANTHER" id="PTHR30270:SF0">
    <property type="entry name" value="THIAMINE-MONOPHOSPHATE KINASE"/>
    <property type="match status" value="1"/>
</dbReference>
<dbReference type="Gene3D" id="3.30.1330.10">
    <property type="entry name" value="PurM-like, N-terminal domain"/>
    <property type="match status" value="1"/>
</dbReference>
<feature type="domain" description="PurM-like C-terminal" evidence="2">
    <location>
        <begin position="148"/>
        <end position="295"/>
    </location>
</feature>
<dbReference type="Gene3D" id="3.90.650.10">
    <property type="entry name" value="PurM-like C-terminal domain"/>
    <property type="match status" value="1"/>
</dbReference>
<dbReference type="Pfam" id="PF00586">
    <property type="entry name" value="AIRS"/>
    <property type="match status" value="1"/>
</dbReference>
<dbReference type="HAMAP" id="MF_02128">
    <property type="entry name" value="TMP_kinase"/>
    <property type="match status" value="1"/>
</dbReference>
<dbReference type="SUPFAM" id="SSF55326">
    <property type="entry name" value="PurM N-terminal domain-like"/>
    <property type="match status" value="1"/>
</dbReference>
<dbReference type="InterPro" id="IPR010918">
    <property type="entry name" value="PurM-like_C_dom"/>
</dbReference>
<dbReference type="PIRSF" id="PIRSF005303">
    <property type="entry name" value="Thiam_monoph_kin"/>
    <property type="match status" value="1"/>
</dbReference>
<dbReference type="NCBIfam" id="TIGR01379">
    <property type="entry name" value="thiL"/>
    <property type="match status" value="1"/>
</dbReference>
<accession>A0A381NFM3</accession>
<dbReference type="CDD" id="cd02194">
    <property type="entry name" value="ThiL"/>
    <property type="match status" value="1"/>
</dbReference>
<dbReference type="InterPro" id="IPR016188">
    <property type="entry name" value="PurM-like_N"/>
</dbReference>
<dbReference type="InterPro" id="IPR036676">
    <property type="entry name" value="PurM-like_C_sf"/>
</dbReference>
<proteinExistence type="inferred from homology"/>
<reference evidence="3" key="1">
    <citation type="submission" date="2018-05" db="EMBL/GenBank/DDBJ databases">
        <authorList>
            <person name="Lanie J.A."/>
            <person name="Ng W.-L."/>
            <person name="Kazmierczak K.M."/>
            <person name="Andrzejewski T.M."/>
            <person name="Davidsen T.M."/>
            <person name="Wayne K.J."/>
            <person name="Tettelin H."/>
            <person name="Glass J.I."/>
            <person name="Rusch D."/>
            <person name="Podicherti R."/>
            <person name="Tsui H.-C.T."/>
            <person name="Winkler M.E."/>
        </authorList>
    </citation>
    <scope>NUCLEOTIDE SEQUENCE</scope>
</reference>
<dbReference type="AlphaFoldDB" id="A0A381NFM3"/>
<dbReference type="Pfam" id="PF02769">
    <property type="entry name" value="AIRS_C"/>
    <property type="match status" value="1"/>
</dbReference>
<evidence type="ECO:0000259" key="1">
    <source>
        <dbReference type="Pfam" id="PF00586"/>
    </source>
</evidence>
<name>A0A381NFM3_9ZZZZ</name>
<feature type="non-terminal residue" evidence="3">
    <location>
        <position position="1"/>
    </location>
</feature>
<gene>
    <name evidence="3" type="ORF">METZ01_LOCUS5758</name>
</gene>
<organism evidence="3">
    <name type="scientific">marine metagenome</name>
    <dbReference type="NCBI Taxonomy" id="408172"/>
    <lineage>
        <taxon>unclassified sequences</taxon>
        <taxon>metagenomes</taxon>
        <taxon>ecological metagenomes</taxon>
    </lineage>
</organism>
<evidence type="ECO:0008006" key="4">
    <source>
        <dbReference type="Google" id="ProtNLM"/>
    </source>
</evidence>
<evidence type="ECO:0000259" key="2">
    <source>
        <dbReference type="Pfam" id="PF02769"/>
    </source>
</evidence>
<feature type="domain" description="PurM-like N-terminal" evidence="1">
    <location>
        <begin position="26"/>
        <end position="125"/>
    </location>
</feature>
<dbReference type="EMBL" id="UINC01000301">
    <property type="protein sequence ID" value="SUZ52904.1"/>
    <property type="molecule type" value="Genomic_DNA"/>
</dbReference>